<dbReference type="Proteomes" id="UP000246569">
    <property type="component" value="Unassembled WGS sequence"/>
</dbReference>
<dbReference type="InterPro" id="IPR036653">
    <property type="entry name" value="CinA-like_C"/>
</dbReference>
<name>A0A317MWQ0_9GAMM</name>
<dbReference type="InterPro" id="IPR008136">
    <property type="entry name" value="CinA_C"/>
</dbReference>
<dbReference type="RefSeq" id="WP_110019705.1">
    <property type="nucleotide sequence ID" value="NZ_QGTJ01000011.1"/>
</dbReference>
<dbReference type="AlphaFoldDB" id="A0A317MWQ0"/>
<accession>A0A317MWQ0</accession>
<reference evidence="2 3" key="1">
    <citation type="submission" date="2018-05" db="EMBL/GenBank/DDBJ databases">
        <title>Genomic Encyclopedia of Type Strains, Phase IV (KMG-IV): sequencing the most valuable type-strain genomes for metagenomic binning, comparative biology and taxonomic classification.</title>
        <authorList>
            <person name="Goeker M."/>
        </authorList>
    </citation>
    <scope>NUCLEOTIDE SEQUENCE [LARGE SCALE GENOMIC DNA]</scope>
    <source>
        <strain evidence="2 3">DSM 23606</strain>
    </source>
</reference>
<comment type="caution">
    <text evidence="2">The sequence shown here is derived from an EMBL/GenBank/DDBJ whole genome shotgun (WGS) entry which is preliminary data.</text>
</comment>
<dbReference type="SUPFAM" id="SSF142433">
    <property type="entry name" value="CinA-like"/>
    <property type="match status" value="1"/>
</dbReference>
<keyword evidence="3" id="KW-1185">Reference proteome</keyword>
<dbReference type="NCBIfam" id="TIGR00199">
    <property type="entry name" value="PncC_domain"/>
    <property type="match status" value="1"/>
</dbReference>
<feature type="domain" description="CinA C-terminal" evidence="1">
    <location>
        <begin position="9"/>
        <end position="161"/>
    </location>
</feature>
<dbReference type="NCBIfam" id="NF002975">
    <property type="entry name" value="PRK03661.1"/>
    <property type="match status" value="1"/>
</dbReference>
<sequence>MAVDQELYQLAERVGRALQAHGWLFATAESCTGGWIAEAMTAVPGSSAWFDRGFITYSNTAKQELLGVPAATLDAHGAVSEATVLAMADGALAHSPAQIVVAVSGIAGPDGGSRTRPVGTVWLAWAQRGGASAAQCRHFDGDRDSVRRQTVLAALHGVLERLDGAVLVG</sequence>
<proteinExistence type="predicted"/>
<protein>
    <submittedName>
        <fullName evidence="2">Nicotinamide-nucleotide amidase</fullName>
    </submittedName>
</protein>
<evidence type="ECO:0000259" key="1">
    <source>
        <dbReference type="Pfam" id="PF02464"/>
    </source>
</evidence>
<dbReference type="OrthoDB" id="9801454at2"/>
<dbReference type="Pfam" id="PF02464">
    <property type="entry name" value="CinA"/>
    <property type="match status" value="1"/>
</dbReference>
<organism evidence="2 3">
    <name type="scientific">Plasticicumulans acidivorans</name>
    <dbReference type="NCBI Taxonomy" id="886464"/>
    <lineage>
        <taxon>Bacteria</taxon>
        <taxon>Pseudomonadati</taxon>
        <taxon>Pseudomonadota</taxon>
        <taxon>Gammaproteobacteria</taxon>
        <taxon>Candidatus Competibacteraceae</taxon>
        <taxon>Plasticicumulans</taxon>
    </lineage>
</organism>
<dbReference type="Gene3D" id="3.90.950.20">
    <property type="entry name" value="CinA-like"/>
    <property type="match status" value="1"/>
</dbReference>
<dbReference type="EMBL" id="QGTJ01000011">
    <property type="protein sequence ID" value="PWV59293.1"/>
    <property type="molecule type" value="Genomic_DNA"/>
</dbReference>
<evidence type="ECO:0000313" key="3">
    <source>
        <dbReference type="Proteomes" id="UP000246569"/>
    </source>
</evidence>
<gene>
    <name evidence="2" type="ORF">C7443_11161</name>
</gene>
<evidence type="ECO:0000313" key="2">
    <source>
        <dbReference type="EMBL" id="PWV59293.1"/>
    </source>
</evidence>